<dbReference type="CDD" id="cd13606">
    <property type="entry name" value="PBP2_ProX_like"/>
    <property type="match status" value="1"/>
</dbReference>
<sequence length="326" mass="33682">MTVRPSAPRAAAVAALAAVVALLLAIAGCAESTDGQLGSLTVADAGFTESKILADMYGELLGQAGYQVERTSVQNTEIAQSALEDGRIDAMPQYVATYAGLLNSQLGPGRSAGDDTAAEATGPAGSIVSSDLDSTLRLLRGLADEVGLSVLEPADAVDQNAFAVSRTFAERHHLTSLSDLGASGLPVRLAAGAECANRPFCEPGLVRVYGIRISGIIETGVATAQTKAAVRDDIAQLGLVLTTDATVADYDLVVLTDDRKLQNADNLVPIVHSGSLTPEIADALNALAPVLTTADLAELNKKVDAERQKSEDVARDYLTDRGLLGA</sequence>
<dbReference type="PROSITE" id="PS51257">
    <property type="entry name" value="PROKAR_LIPOPROTEIN"/>
    <property type="match status" value="1"/>
</dbReference>
<dbReference type="Pfam" id="PF04069">
    <property type="entry name" value="OpuAC"/>
    <property type="match status" value="1"/>
</dbReference>
<organism evidence="3 4">
    <name type="scientific">Parafrankia colletiae</name>
    <dbReference type="NCBI Taxonomy" id="573497"/>
    <lineage>
        <taxon>Bacteria</taxon>
        <taxon>Bacillati</taxon>
        <taxon>Actinomycetota</taxon>
        <taxon>Actinomycetes</taxon>
        <taxon>Frankiales</taxon>
        <taxon>Frankiaceae</taxon>
        <taxon>Parafrankia</taxon>
    </lineage>
</organism>
<comment type="caution">
    <text evidence="3">The sequence shown here is derived from an EMBL/GenBank/DDBJ whole genome shotgun (WGS) entry which is preliminary data.</text>
</comment>
<evidence type="ECO:0000313" key="3">
    <source>
        <dbReference type="EMBL" id="OHV29335.1"/>
    </source>
</evidence>
<evidence type="ECO:0000313" key="4">
    <source>
        <dbReference type="Proteomes" id="UP000179627"/>
    </source>
</evidence>
<feature type="signal peptide" evidence="1">
    <location>
        <begin position="1"/>
        <end position="32"/>
    </location>
</feature>
<dbReference type="EMBL" id="MBLM01000163">
    <property type="protein sequence ID" value="OHV29335.1"/>
    <property type="molecule type" value="Genomic_DNA"/>
</dbReference>
<dbReference type="Gene3D" id="3.40.190.120">
    <property type="entry name" value="Osmoprotection protein (prox), domain 2"/>
    <property type="match status" value="1"/>
</dbReference>
<dbReference type="RefSeq" id="WP_071090959.1">
    <property type="nucleotide sequence ID" value="NZ_MBLM01000163.1"/>
</dbReference>
<evidence type="ECO:0000259" key="2">
    <source>
        <dbReference type="Pfam" id="PF04069"/>
    </source>
</evidence>
<gene>
    <name evidence="3" type="ORF">CC117_08205</name>
</gene>
<dbReference type="SUPFAM" id="SSF53850">
    <property type="entry name" value="Periplasmic binding protein-like II"/>
    <property type="match status" value="1"/>
</dbReference>
<keyword evidence="1" id="KW-0732">Signal</keyword>
<proteinExistence type="predicted"/>
<dbReference type="Gene3D" id="3.40.190.10">
    <property type="entry name" value="Periplasmic binding protein-like II"/>
    <property type="match status" value="1"/>
</dbReference>
<dbReference type="GO" id="GO:0043190">
    <property type="term" value="C:ATP-binding cassette (ABC) transporter complex"/>
    <property type="evidence" value="ECO:0007669"/>
    <property type="project" value="InterPro"/>
</dbReference>
<keyword evidence="4" id="KW-1185">Reference proteome</keyword>
<dbReference type="GO" id="GO:0022857">
    <property type="term" value="F:transmembrane transporter activity"/>
    <property type="evidence" value="ECO:0007669"/>
    <property type="project" value="InterPro"/>
</dbReference>
<feature type="domain" description="ABC-type glycine betaine transport system substrate-binding" evidence="2">
    <location>
        <begin position="39"/>
        <end position="319"/>
    </location>
</feature>
<dbReference type="InterPro" id="IPR007210">
    <property type="entry name" value="ABC_Gly_betaine_transp_sub-bd"/>
</dbReference>
<feature type="chain" id="PRO_5010383086" evidence="1">
    <location>
        <begin position="33"/>
        <end position="326"/>
    </location>
</feature>
<name>A0A1S1Q812_9ACTN</name>
<accession>A0A1S1Q812</accession>
<dbReference type="Proteomes" id="UP000179627">
    <property type="component" value="Unassembled WGS sequence"/>
</dbReference>
<reference evidence="4" key="1">
    <citation type="submission" date="2016-07" db="EMBL/GenBank/DDBJ databases">
        <title>Sequence Frankia sp. strain CcI1.17.</title>
        <authorList>
            <person name="Ghodhbane-Gtari F."/>
            <person name="Swanson E."/>
            <person name="Gueddou A."/>
            <person name="Morris K."/>
            <person name="Hezbri K."/>
            <person name="Ktari A."/>
            <person name="Nouioui I."/>
            <person name="Abebe-Akele F."/>
            <person name="Simpson S."/>
            <person name="Thomas K."/>
            <person name="Gtari M."/>
            <person name="Tisa L.S."/>
            <person name="Hurst S."/>
        </authorList>
    </citation>
    <scope>NUCLEOTIDE SEQUENCE [LARGE SCALE GENOMIC DNA]</scope>
    <source>
        <strain evidence="4">Cc1.17</strain>
    </source>
</reference>
<protein>
    <submittedName>
        <fullName evidence="3">Amino acid ABC transporter substrate-binding protein</fullName>
    </submittedName>
</protein>
<dbReference type="AlphaFoldDB" id="A0A1S1Q812"/>
<dbReference type="OrthoDB" id="9781705at2"/>
<evidence type="ECO:0000256" key="1">
    <source>
        <dbReference type="SAM" id="SignalP"/>
    </source>
</evidence>